<comment type="pathway">
    <text evidence="3 4">Cofactor biosynthesis; coenzyme A biosynthesis; CoA from (R)-pantothenate: step 2/5.</text>
</comment>
<dbReference type="GO" id="GO:0010181">
    <property type="term" value="F:FMN binding"/>
    <property type="evidence" value="ECO:0007669"/>
    <property type="project" value="UniProtKB-UniRule"/>
</dbReference>
<feature type="binding site" evidence="3">
    <location>
        <position position="350"/>
    </location>
    <ligand>
        <name>CTP</name>
        <dbReference type="ChEBI" id="CHEBI:37563"/>
    </ligand>
</feature>
<evidence type="ECO:0000256" key="1">
    <source>
        <dbReference type="ARBA" id="ARBA00022793"/>
    </source>
</evidence>
<keyword evidence="2 3" id="KW-0456">Lyase</keyword>
<dbReference type="Proteomes" id="UP000642125">
    <property type="component" value="Unassembled WGS sequence"/>
</dbReference>
<dbReference type="NCBIfam" id="TIGR00521">
    <property type="entry name" value="coaBC_dfp"/>
    <property type="match status" value="1"/>
</dbReference>
<comment type="pathway">
    <text evidence="3 4">Cofactor biosynthesis; coenzyme A biosynthesis; CoA from (R)-pantothenate: step 3/5.</text>
</comment>
<dbReference type="InterPro" id="IPR003382">
    <property type="entry name" value="Flavoprotein"/>
</dbReference>
<comment type="function">
    <text evidence="3">Catalyzes two sequential steps in the biosynthesis of coenzyme A. In the first step cysteine is conjugated to 4'-phosphopantothenate to form 4-phosphopantothenoylcysteine. In the second step the latter compound is decarboxylated to form 4'-phosphopantotheine.</text>
</comment>
<dbReference type="GO" id="GO:0071513">
    <property type="term" value="C:phosphopantothenoylcysteine decarboxylase complex"/>
    <property type="evidence" value="ECO:0007669"/>
    <property type="project" value="TreeGrafter"/>
</dbReference>
<dbReference type="GO" id="GO:0004633">
    <property type="term" value="F:phosphopantothenoylcysteine decarboxylase activity"/>
    <property type="evidence" value="ECO:0007669"/>
    <property type="project" value="UniProtKB-UniRule"/>
</dbReference>
<feature type="domain" description="DNA/pantothenate metabolism flavoprotein C-terminal" evidence="6">
    <location>
        <begin position="184"/>
        <end position="403"/>
    </location>
</feature>
<organism evidence="7 8">
    <name type="scientific">Cellulomonas pakistanensis</name>
    <dbReference type="NCBI Taxonomy" id="992287"/>
    <lineage>
        <taxon>Bacteria</taxon>
        <taxon>Bacillati</taxon>
        <taxon>Actinomycetota</taxon>
        <taxon>Actinomycetes</taxon>
        <taxon>Micrococcales</taxon>
        <taxon>Cellulomonadaceae</taxon>
        <taxon>Cellulomonas</taxon>
    </lineage>
</organism>
<dbReference type="SUPFAM" id="SSF52507">
    <property type="entry name" value="Homo-oligomeric flavin-containing Cys decarboxylases, HFCD"/>
    <property type="match status" value="1"/>
</dbReference>
<comment type="catalytic activity">
    <reaction evidence="3 4">
        <text>N-[(R)-4-phosphopantothenoyl]-L-cysteine + H(+) = (R)-4'-phosphopantetheine + CO2</text>
        <dbReference type="Rhea" id="RHEA:16793"/>
        <dbReference type="ChEBI" id="CHEBI:15378"/>
        <dbReference type="ChEBI" id="CHEBI:16526"/>
        <dbReference type="ChEBI" id="CHEBI:59458"/>
        <dbReference type="ChEBI" id="CHEBI:61723"/>
        <dbReference type="EC" id="4.1.1.36"/>
    </reaction>
</comment>
<proteinExistence type="inferred from homology"/>
<dbReference type="AlphaFoldDB" id="A0A919PAJ8"/>
<keyword evidence="3 4" id="KW-0288">FMN</keyword>
<evidence type="ECO:0000313" key="7">
    <source>
        <dbReference type="EMBL" id="GIG35092.1"/>
    </source>
</evidence>
<feature type="region of interest" description="Phosphopantothenoylcysteine decarboxylase" evidence="3">
    <location>
        <begin position="1"/>
        <end position="188"/>
    </location>
</feature>
<comment type="similarity">
    <text evidence="3 4">In the C-terminal section; belongs to the PPC synthetase family.</text>
</comment>
<dbReference type="InterPro" id="IPR035929">
    <property type="entry name" value="CoaB-like_sf"/>
</dbReference>
<keyword evidence="3" id="KW-0511">Multifunctional enzyme</keyword>
<accession>A0A919PAJ8</accession>
<evidence type="ECO:0000259" key="5">
    <source>
        <dbReference type="Pfam" id="PF02441"/>
    </source>
</evidence>
<evidence type="ECO:0000313" key="8">
    <source>
        <dbReference type="Proteomes" id="UP000642125"/>
    </source>
</evidence>
<dbReference type="Pfam" id="PF04127">
    <property type="entry name" value="DFP"/>
    <property type="match status" value="1"/>
</dbReference>
<comment type="caution">
    <text evidence="7">The sequence shown here is derived from an EMBL/GenBank/DDBJ whole genome shotgun (WGS) entry which is preliminary data.</text>
</comment>
<dbReference type="PANTHER" id="PTHR14359:SF6">
    <property type="entry name" value="PHOSPHOPANTOTHENOYLCYSTEINE DECARBOXYLASE"/>
    <property type="match status" value="1"/>
</dbReference>
<dbReference type="GO" id="GO:0015937">
    <property type="term" value="P:coenzyme A biosynthetic process"/>
    <property type="evidence" value="ECO:0007669"/>
    <property type="project" value="UniProtKB-UniRule"/>
</dbReference>
<evidence type="ECO:0000256" key="3">
    <source>
        <dbReference type="HAMAP-Rule" id="MF_02225"/>
    </source>
</evidence>
<protein>
    <recommendedName>
        <fullName evidence="3">Coenzyme A biosynthesis bifunctional protein CoaBC</fullName>
    </recommendedName>
    <alternativeName>
        <fullName evidence="3">DNA/pantothenate metabolism flavoprotein</fullName>
    </alternativeName>
    <alternativeName>
        <fullName evidence="3">Phosphopantothenoylcysteine synthetase/decarboxylase</fullName>
        <shortName evidence="3">PPCS-PPCDC</shortName>
    </alternativeName>
    <domain>
        <recommendedName>
            <fullName evidence="3">Phosphopantothenoylcysteine decarboxylase</fullName>
            <shortName evidence="3">PPC decarboxylase</shortName>
            <shortName evidence="3">PPC-DC</shortName>
            <ecNumber evidence="3">4.1.1.36</ecNumber>
        </recommendedName>
        <alternativeName>
            <fullName evidence="3">CoaC</fullName>
        </alternativeName>
    </domain>
    <domain>
        <recommendedName>
            <fullName evidence="3">Phosphopantothenate--cysteine ligase</fullName>
            <ecNumber evidence="3">6.3.2.5</ecNumber>
        </recommendedName>
        <alternativeName>
            <fullName evidence="3">CoaB</fullName>
        </alternativeName>
        <alternativeName>
            <fullName evidence="3">Phosphopantothenoylcysteine synthetase</fullName>
            <shortName evidence="3">PPC synthetase</shortName>
            <shortName evidence="3">PPC-S</shortName>
        </alternativeName>
    </domain>
</protein>
<dbReference type="InterPro" id="IPR007085">
    <property type="entry name" value="DNA/pantothenate-metab_flavo_C"/>
</dbReference>
<dbReference type="SUPFAM" id="SSF102645">
    <property type="entry name" value="CoaB-like"/>
    <property type="match status" value="1"/>
</dbReference>
<evidence type="ECO:0000256" key="2">
    <source>
        <dbReference type="ARBA" id="ARBA00023239"/>
    </source>
</evidence>
<comment type="caution">
    <text evidence="3">Lacks conserved residue(s) required for the propagation of feature annotation.</text>
</comment>
<dbReference type="EC" id="4.1.1.36" evidence="3"/>
<dbReference type="Pfam" id="PF02441">
    <property type="entry name" value="Flavoprotein"/>
    <property type="match status" value="1"/>
</dbReference>
<name>A0A919PAJ8_9CELL</name>
<dbReference type="HAMAP" id="MF_02225">
    <property type="entry name" value="CoaBC"/>
    <property type="match status" value="1"/>
</dbReference>
<feature type="binding site" evidence="3">
    <location>
        <position position="277"/>
    </location>
    <ligand>
        <name>CTP</name>
        <dbReference type="ChEBI" id="CHEBI:37563"/>
    </ligand>
</feature>
<dbReference type="GO" id="GO:0004632">
    <property type="term" value="F:phosphopantothenate--cysteine ligase activity"/>
    <property type="evidence" value="ECO:0007669"/>
    <property type="project" value="UniProtKB-UniRule"/>
</dbReference>
<keyword evidence="3" id="KW-0479">Metal-binding</keyword>
<comment type="similarity">
    <text evidence="3 4">In the N-terminal section; belongs to the HFCD (homo-oligomeric flavin containing Cys decarboxylase) superfamily.</text>
</comment>
<comment type="cofactor">
    <cofactor evidence="3">
        <name>Mg(2+)</name>
        <dbReference type="ChEBI" id="CHEBI:18420"/>
    </cofactor>
</comment>
<feature type="region of interest" description="Phosphopantothenate--cysteine ligase" evidence="3">
    <location>
        <begin position="189"/>
        <end position="407"/>
    </location>
</feature>
<feature type="domain" description="Flavoprotein" evidence="5">
    <location>
        <begin position="1"/>
        <end position="169"/>
    </location>
</feature>
<feature type="binding site" evidence="3">
    <location>
        <position position="328"/>
    </location>
    <ligand>
        <name>CTP</name>
        <dbReference type="ChEBI" id="CHEBI:37563"/>
    </ligand>
</feature>
<keyword evidence="3 4" id="KW-0285">Flavoprotein</keyword>
<keyword evidence="3" id="KW-0460">Magnesium</keyword>
<dbReference type="EMBL" id="BONO01000002">
    <property type="protein sequence ID" value="GIG35092.1"/>
    <property type="molecule type" value="Genomic_DNA"/>
</dbReference>
<dbReference type="Gene3D" id="3.40.50.1950">
    <property type="entry name" value="Flavin prenyltransferase-like"/>
    <property type="match status" value="1"/>
</dbReference>
<evidence type="ECO:0000256" key="4">
    <source>
        <dbReference type="RuleBase" id="RU364078"/>
    </source>
</evidence>
<dbReference type="InterPro" id="IPR036551">
    <property type="entry name" value="Flavin_trans-like"/>
</dbReference>
<sequence length="407" mass="41606">MRIVLGVAGGIAAYKAAHVLRSFTEAGHDVRVVPTRAALEFVGRATWEALSGHPVSSEVFDDVPEVAHVRLGREADLVVVAPATADLLARAAHGRADDLLAATLLTATCPVLMAPAMHTEMWQHPATRANVATLRERGVHVLDPDSGRLTGADSGPGRLPEPDAIAAAALALVDPEGKPRTQDLAGRTVVVSAGGTREPLDPVRFLGNRSSGKQGVALARTAQARGARVTLVAANLAVRPPAGVRVVAVETTAELQDAVRGAAADADVVVMAAAVADFRPAEGAAHKIKKQADGSAPPLALVQNPDVLAGLVADPPRTDGRPQVVVGFAAETGDAEGDVLAHGRAKARRKGADLLAVNAVGAGVGFGTEHNAVTLLDSGGEVVGTVEGSKDAVSDALWDAVVRVLPL</sequence>
<feature type="binding site" evidence="3">
    <location>
        <position position="287"/>
    </location>
    <ligand>
        <name>CTP</name>
        <dbReference type="ChEBI" id="CHEBI:37563"/>
    </ligand>
</feature>
<comment type="catalytic activity">
    <reaction evidence="3 4">
        <text>(R)-4'-phosphopantothenate + L-cysteine + CTP = N-[(R)-4-phosphopantothenoyl]-L-cysteine + CMP + diphosphate + H(+)</text>
        <dbReference type="Rhea" id="RHEA:19397"/>
        <dbReference type="ChEBI" id="CHEBI:10986"/>
        <dbReference type="ChEBI" id="CHEBI:15378"/>
        <dbReference type="ChEBI" id="CHEBI:33019"/>
        <dbReference type="ChEBI" id="CHEBI:35235"/>
        <dbReference type="ChEBI" id="CHEBI:37563"/>
        <dbReference type="ChEBI" id="CHEBI:59458"/>
        <dbReference type="ChEBI" id="CHEBI:60377"/>
        <dbReference type="EC" id="6.3.2.5"/>
    </reaction>
</comment>
<gene>
    <name evidence="3" type="primary">coaBC</name>
    <name evidence="7" type="ORF">Cpa01nite_04730</name>
</gene>
<dbReference type="Gene3D" id="3.40.50.10300">
    <property type="entry name" value="CoaB-like"/>
    <property type="match status" value="1"/>
</dbReference>
<evidence type="ECO:0000259" key="6">
    <source>
        <dbReference type="Pfam" id="PF04127"/>
    </source>
</evidence>
<feature type="binding site" evidence="3">
    <location>
        <begin position="305"/>
        <end position="308"/>
    </location>
    <ligand>
        <name>CTP</name>
        <dbReference type="ChEBI" id="CHEBI:37563"/>
    </ligand>
</feature>
<keyword evidence="3 4" id="KW-0436">Ligase</keyword>
<comment type="function">
    <text evidence="4">Catalyzes two steps in the biosynthesis of coenzyme A. In the first step cysteine is conjugated to 4'-phosphopantothenate to form 4-phosphopantothenoylcysteine, in the latter compound is decarboxylated to form 4'-phosphopantotheine.</text>
</comment>
<dbReference type="GO" id="GO:0015941">
    <property type="term" value="P:pantothenate catabolic process"/>
    <property type="evidence" value="ECO:0007669"/>
    <property type="project" value="InterPro"/>
</dbReference>
<dbReference type="PANTHER" id="PTHR14359">
    <property type="entry name" value="HOMO-OLIGOMERIC FLAVIN CONTAINING CYS DECARBOXYLASE FAMILY"/>
    <property type="match status" value="1"/>
</dbReference>
<dbReference type="RefSeq" id="WP_203667120.1">
    <property type="nucleotide sequence ID" value="NZ_BONO01000002.1"/>
</dbReference>
<dbReference type="EC" id="6.3.2.5" evidence="3"/>
<keyword evidence="8" id="KW-1185">Reference proteome</keyword>
<feature type="binding site" evidence="3">
    <location>
        <position position="346"/>
    </location>
    <ligand>
        <name>CTP</name>
        <dbReference type="ChEBI" id="CHEBI:37563"/>
    </ligand>
</feature>
<reference evidence="7" key="1">
    <citation type="submission" date="2021-01" db="EMBL/GenBank/DDBJ databases">
        <title>Whole genome shotgun sequence of Cellulomonas pakistanensis NBRC 110800.</title>
        <authorList>
            <person name="Komaki H."/>
            <person name="Tamura T."/>
        </authorList>
    </citation>
    <scope>NUCLEOTIDE SEQUENCE</scope>
    <source>
        <strain evidence="7">NBRC 110800</strain>
    </source>
</reference>
<dbReference type="InterPro" id="IPR005252">
    <property type="entry name" value="CoaBC"/>
</dbReference>
<keyword evidence="1 3" id="KW-0210">Decarboxylase</keyword>
<comment type="cofactor">
    <cofactor evidence="3">
        <name>FMN</name>
        <dbReference type="ChEBI" id="CHEBI:58210"/>
    </cofactor>
    <text evidence="3">Binds 1 FMN per subunit.</text>
</comment>
<dbReference type="GO" id="GO:0046872">
    <property type="term" value="F:metal ion binding"/>
    <property type="evidence" value="ECO:0007669"/>
    <property type="project" value="UniProtKB-KW"/>
</dbReference>